<accession>A0ACC0AH83</accession>
<sequence>MPQSGSAAARRSELFSPTSGIRALVPALWLQRPTATFGFEKFLRIWLFIQLAAEFLFTVYRLAADFIWFIFSLCFSKIKTQAWLESKRYQVSVSWREFLYLCITLFCNQNQT</sequence>
<evidence type="ECO:0000313" key="2">
    <source>
        <dbReference type="Proteomes" id="UP001060085"/>
    </source>
</evidence>
<proteinExistence type="predicted"/>
<gene>
    <name evidence="1" type="ORF">M9H77_28151</name>
</gene>
<organism evidence="1 2">
    <name type="scientific">Catharanthus roseus</name>
    <name type="common">Madagascar periwinkle</name>
    <name type="synonym">Vinca rosea</name>
    <dbReference type="NCBI Taxonomy" id="4058"/>
    <lineage>
        <taxon>Eukaryota</taxon>
        <taxon>Viridiplantae</taxon>
        <taxon>Streptophyta</taxon>
        <taxon>Embryophyta</taxon>
        <taxon>Tracheophyta</taxon>
        <taxon>Spermatophyta</taxon>
        <taxon>Magnoliopsida</taxon>
        <taxon>eudicotyledons</taxon>
        <taxon>Gunneridae</taxon>
        <taxon>Pentapetalae</taxon>
        <taxon>asterids</taxon>
        <taxon>lamiids</taxon>
        <taxon>Gentianales</taxon>
        <taxon>Apocynaceae</taxon>
        <taxon>Rauvolfioideae</taxon>
        <taxon>Vinceae</taxon>
        <taxon>Catharanthinae</taxon>
        <taxon>Catharanthus</taxon>
    </lineage>
</organism>
<dbReference type="Proteomes" id="UP001060085">
    <property type="component" value="Linkage Group LG06"/>
</dbReference>
<dbReference type="EMBL" id="CM044706">
    <property type="protein sequence ID" value="KAI5659358.1"/>
    <property type="molecule type" value="Genomic_DNA"/>
</dbReference>
<evidence type="ECO:0000313" key="1">
    <source>
        <dbReference type="EMBL" id="KAI5659358.1"/>
    </source>
</evidence>
<keyword evidence="2" id="KW-1185">Reference proteome</keyword>
<reference evidence="2" key="1">
    <citation type="journal article" date="2023" name="Nat. Plants">
        <title>Single-cell RNA sequencing provides a high-resolution roadmap for understanding the multicellular compartmentation of specialized metabolism.</title>
        <authorList>
            <person name="Sun S."/>
            <person name="Shen X."/>
            <person name="Li Y."/>
            <person name="Li Y."/>
            <person name="Wang S."/>
            <person name="Li R."/>
            <person name="Zhang H."/>
            <person name="Shen G."/>
            <person name="Guo B."/>
            <person name="Wei J."/>
            <person name="Xu J."/>
            <person name="St-Pierre B."/>
            <person name="Chen S."/>
            <person name="Sun C."/>
        </authorList>
    </citation>
    <scope>NUCLEOTIDE SEQUENCE [LARGE SCALE GENOMIC DNA]</scope>
</reference>
<comment type="caution">
    <text evidence="1">The sequence shown here is derived from an EMBL/GenBank/DDBJ whole genome shotgun (WGS) entry which is preliminary data.</text>
</comment>
<name>A0ACC0AH83_CATRO</name>
<protein>
    <submittedName>
        <fullName evidence="1">Uncharacterized protein</fullName>
    </submittedName>
</protein>